<dbReference type="Proteomes" id="UP000019678">
    <property type="component" value="Unassembled WGS sequence"/>
</dbReference>
<protein>
    <recommendedName>
        <fullName evidence="1">Rad50/SbcC-type AAA domain-containing protein</fullName>
    </recommendedName>
</protein>
<keyword evidence="3" id="KW-1185">Reference proteome</keyword>
<feature type="domain" description="Rad50/SbcC-type AAA" evidence="1">
    <location>
        <begin position="1"/>
        <end position="50"/>
    </location>
</feature>
<dbReference type="GO" id="GO:0006302">
    <property type="term" value="P:double-strand break repair"/>
    <property type="evidence" value="ECO:0007669"/>
    <property type="project" value="InterPro"/>
</dbReference>
<dbReference type="InterPro" id="IPR038729">
    <property type="entry name" value="Rad50/SbcC_AAA"/>
</dbReference>
<organism evidence="2 3">
    <name type="scientific">Chondromyces apiculatus DSM 436</name>
    <dbReference type="NCBI Taxonomy" id="1192034"/>
    <lineage>
        <taxon>Bacteria</taxon>
        <taxon>Pseudomonadati</taxon>
        <taxon>Myxococcota</taxon>
        <taxon>Polyangia</taxon>
        <taxon>Polyangiales</taxon>
        <taxon>Polyangiaceae</taxon>
        <taxon>Chondromyces</taxon>
    </lineage>
</organism>
<accession>A0A017SWJ4</accession>
<proteinExistence type="predicted"/>
<reference evidence="2 3" key="1">
    <citation type="submission" date="2013-05" db="EMBL/GenBank/DDBJ databases">
        <title>Genome assembly of Chondromyces apiculatus DSM 436.</title>
        <authorList>
            <person name="Sharma G."/>
            <person name="Khatri I."/>
            <person name="Kaur C."/>
            <person name="Mayilraj S."/>
            <person name="Subramanian S."/>
        </authorList>
    </citation>
    <scope>NUCLEOTIDE SEQUENCE [LARGE SCALE GENOMIC DNA]</scope>
    <source>
        <strain evidence="2 3">DSM 436</strain>
    </source>
</reference>
<evidence type="ECO:0000313" key="2">
    <source>
        <dbReference type="EMBL" id="EYF00681.1"/>
    </source>
</evidence>
<dbReference type="EMBL" id="ASRX01000102">
    <property type="protein sequence ID" value="EYF00681.1"/>
    <property type="molecule type" value="Genomic_DNA"/>
</dbReference>
<dbReference type="InterPro" id="IPR027417">
    <property type="entry name" value="P-loop_NTPase"/>
</dbReference>
<dbReference type="AlphaFoldDB" id="A0A017SWJ4"/>
<dbReference type="SUPFAM" id="SSF52540">
    <property type="entry name" value="P-loop containing nucleoside triphosphate hydrolases"/>
    <property type="match status" value="1"/>
</dbReference>
<evidence type="ECO:0000313" key="3">
    <source>
        <dbReference type="Proteomes" id="UP000019678"/>
    </source>
</evidence>
<dbReference type="GO" id="GO:0016887">
    <property type="term" value="F:ATP hydrolysis activity"/>
    <property type="evidence" value="ECO:0007669"/>
    <property type="project" value="InterPro"/>
</dbReference>
<name>A0A017SWJ4_9BACT</name>
<dbReference type="STRING" id="1192034.CAP_0372"/>
<sequence>MRNFKGFEERTFEFLPSLDARAGEGSFHVLIGENGSGKTTALDALAVALGIWHVAAPRGG</sequence>
<gene>
    <name evidence="2" type="ORF">CAP_0372</name>
</gene>
<dbReference type="Pfam" id="PF13476">
    <property type="entry name" value="AAA_23"/>
    <property type="match status" value="1"/>
</dbReference>
<evidence type="ECO:0000259" key="1">
    <source>
        <dbReference type="Pfam" id="PF13476"/>
    </source>
</evidence>
<dbReference type="Gene3D" id="3.40.50.300">
    <property type="entry name" value="P-loop containing nucleotide triphosphate hydrolases"/>
    <property type="match status" value="1"/>
</dbReference>
<comment type="caution">
    <text evidence="2">The sequence shown here is derived from an EMBL/GenBank/DDBJ whole genome shotgun (WGS) entry which is preliminary data.</text>
</comment>